<evidence type="ECO:0000313" key="3">
    <source>
        <dbReference type="Proteomes" id="UP000075238"/>
    </source>
</evidence>
<evidence type="ECO:0000313" key="2">
    <source>
        <dbReference type="EMBL" id="AMR80463.1"/>
    </source>
</evidence>
<gene>
    <name evidence="2" type="ORF">A2G96_21700</name>
</gene>
<dbReference type="EMBL" id="CP014845">
    <property type="protein sequence ID" value="AMR80463.1"/>
    <property type="molecule type" value="Genomic_DNA"/>
</dbReference>
<feature type="region of interest" description="Disordered" evidence="1">
    <location>
        <begin position="55"/>
        <end position="78"/>
    </location>
</feature>
<dbReference type="OrthoDB" id="8757469at2"/>
<dbReference type="AlphaFoldDB" id="A0A142JQV1"/>
<protein>
    <submittedName>
        <fullName evidence="2">Uncharacterized protein</fullName>
    </submittedName>
</protein>
<sequence>MYMVYWSEALGTGLTPHAQSFPSDAMREALRFTEALRQRQHAGEAVSFVTLCSENPDSVGRAGAADPPPDYEWKKRRP</sequence>
<evidence type="ECO:0000256" key="1">
    <source>
        <dbReference type="SAM" id="MobiDB-lite"/>
    </source>
</evidence>
<proteinExistence type="predicted"/>
<dbReference type="KEGG" id="cnan:A2G96_21700"/>
<dbReference type="RefSeq" id="WP_018004736.1">
    <property type="nucleotide sequence ID" value="NZ_CP014845.1"/>
</dbReference>
<accession>A0A142JQV1</accession>
<organism evidence="2 3">
    <name type="scientific">Cupriavidus nantongensis</name>
    <dbReference type="NCBI Taxonomy" id="1796606"/>
    <lineage>
        <taxon>Bacteria</taxon>
        <taxon>Pseudomonadati</taxon>
        <taxon>Pseudomonadota</taxon>
        <taxon>Betaproteobacteria</taxon>
        <taxon>Burkholderiales</taxon>
        <taxon>Burkholderiaceae</taxon>
        <taxon>Cupriavidus</taxon>
    </lineage>
</organism>
<name>A0A142JQV1_9BURK</name>
<keyword evidence="3" id="KW-1185">Reference proteome</keyword>
<dbReference type="Proteomes" id="UP000075238">
    <property type="component" value="Chromosome 2"/>
</dbReference>
<reference evidence="2 3" key="1">
    <citation type="submission" date="2016-03" db="EMBL/GenBank/DDBJ databases">
        <title>Complete genome sequence of a novel chlorpyrifos degrading bacterium, Cupriavidus nantongensis sp. X1.</title>
        <authorList>
            <person name="Fang L."/>
        </authorList>
    </citation>
    <scope>NUCLEOTIDE SEQUENCE [LARGE SCALE GENOMIC DNA]</scope>
    <source>
        <strain evidence="2 3">X1</strain>
    </source>
</reference>